<dbReference type="Proteomes" id="UP000020077">
    <property type="component" value="Unassembled WGS sequence"/>
</dbReference>
<evidence type="ECO:0000313" key="1">
    <source>
        <dbReference type="EMBL" id="KFB74127.1"/>
    </source>
</evidence>
<gene>
    <name evidence="1" type="ORF">AW09_000579</name>
</gene>
<organism evidence="1 2">
    <name type="scientific">Candidatus Accumulibacter phosphatis</name>
    <dbReference type="NCBI Taxonomy" id="327160"/>
    <lineage>
        <taxon>Bacteria</taxon>
        <taxon>Pseudomonadati</taxon>
        <taxon>Pseudomonadota</taxon>
        <taxon>Betaproteobacteria</taxon>
        <taxon>Candidatus Accumulibacter</taxon>
    </lineage>
</organism>
<protein>
    <submittedName>
        <fullName evidence="1">Uncharacterized protein</fullName>
    </submittedName>
</protein>
<reference evidence="1 2" key="1">
    <citation type="submission" date="2014-02" db="EMBL/GenBank/DDBJ databases">
        <title>Expanding our view of genomic diversity in Candidatus Accumulibacter clades.</title>
        <authorList>
            <person name="Skennerton C.T."/>
            <person name="Barr J.J."/>
            <person name="Slater F.R."/>
            <person name="Bond P.L."/>
            <person name="Tyson G.W."/>
        </authorList>
    </citation>
    <scope>NUCLEOTIDE SEQUENCE [LARGE SCALE GENOMIC DNA]</scope>
    <source>
        <strain evidence="2">BA-91</strain>
    </source>
</reference>
<evidence type="ECO:0000313" key="2">
    <source>
        <dbReference type="Proteomes" id="UP000020077"/>
    </source>
</evidence>
<sequence length="66" mass="7444">MFKTITATYDSETTLKNVVDDLINDGLPREKVFSDDKLLQIKVIVPEASESGINEILKRHSPIKID</sequence>
<dbReference type="EMBL" id="JDVG02000093">
    <property type="protein sequence ID" value="KFB74127.1"/>
    <property type="molecule type" value="Genomic_DNA"/>
</dbReference>
<dbReference type="AlphaFoldDB" id="A0A080LYW9"/>
<proteinExistence type="predicted"/>
<name>A0A080LYW9_9PROT</name>
<comment type="caution">
    <text evidence="1">The sequence shown here is derived from an EMBL/GenBank/DDBJ whole genome shotgun (WGS) entry which is preliminary data.</text>
</comment>
<accession>A0A080LYW9</accession>